<feature type="domain" description="ABC-three component systems C-terminal" evidence="2">
    <location>
        <begin position="269"/>
        <end position="388"/>
    </location>
</feature>
<proteinExistence type="predicted"/>
<dbReference type="InterPro" id="IPR007751">
    <property type="entry name" value="DUF676_lipase-like"/>
</dbReference>
<gene>
    <name evidence="3" type="ORF">CUC53_16685</name>
</gene>
<dbReference type="InterPro" id="IPR029058">
    <property type="entry name" value="AB_hydrolase_fold"/>
</dbReference>
<sequence length="400" mass="46054">MTKLETKKIGVVFIHGFTGNASTWINESGNHFCEMLSSEQAIGEVFEFFEFDYYTQVLDVFKSAPVQNLKKILNKIPFVNLETKVKKNKPIRYLSNLLNSYLRTELDDFNEVVLIAHSMGGLIAKDHILNYVEGEGPRPIGYISIAVPHKGSIGALLLSPTGNINIKEMQPLSEYSDNLNMEWCERRNELPKSVYLIATHDECVPEVSSLPYKVKSSDWFTLDYDHTTICKPKNKNEHVFKRVRKFLDDIAYQKRMESVASIEYYGEDNDLDKEVFVIKLILSEIGEMGIEDAKASFFHAEIISKAANRVDRQNLSELQNKVLSIYRHTYNSNKDKSADDIFNAVHKELRAEDQNLLFCAMKYINFIHKGGLLHQMANKCDRTIIWDEKISIDDIRERMS</sequence>
<evidence type="ECO:0000313" key="4">
    <source>
        <dbReference type="Proteomes" id="UP000235861"/>
    </source>
</evidence>
<comment type="caution">
    <text evidence="3">The sequence shown here is derived from an EMBL/GenBank/DDBJ whole genome shotgun (WGS) entry which is preliminary data.</text>
</comment>
<keyword evidence="4" id="KW-1185">Reference proteome</keyword>
<dbReference type="OrthoDB" id="869379at2"/>
<feature type="domain" description="DUF676" evidence="1">
    <location>
        <begin position="11"/>
        <end position="154"/>
    </location>
</feature>
<protein>
    <submittedName>
        <fullName evidence="3">Uncharacterized protein</fullName>
    </submittedName>
</protein>
<dbReference type="Proteomes" id="UP000235861">
    <property type="component" value="Unassembled WGS sequence"/>
</dbReference>
<accession>A0A2H9U153</accession>
<dbReference type="Gene3D" id="3.40.50.1820">
    <property type="entry name" value="alpha/beta hydrolase"/>
    <property type="match status" value="1"/>
</dbReference>
<dbReference type="Pfam" id="PF05057">
    <property type="entry name" value="DUF676"/>
    <property type="match status" value="1"/>
</dbReference>
<dbReference type="EMBL" id="PGGC01000182">
    <property type="protein sequence ID" value="PJG57688.1"/>
    <property type="molecule type" value="Genomic_DNA"/>
</dbReference>
<evidence type="ECO:0000259" key="2">
    <source>
        <dbReference type="Pfam" id="PF20284"/>
    </source>
</evidence>
<dbReference type="InterPro" id="IPR046912">
    <property type="entry name" value="ABC-3C_CTD8"/>
</dbReference>
<dbReference type="SUPFAM" id="SSF53474">
    <property type="entry name" value="alpha/beta-Hydrolases"/>
    <property type="match status" value="1"/>
</dbReference>
<dbReference type="AlphaFoldDB" id="A0A2H9U153"/>
<evidence type="ECO:0000259" key="1">
    <source>
        <dbReference type="Pfam" id="PF05057"/>
    </source>
</evidence>
<dbReference type="RefSeq" id="WP_100295170.1">
    <property type="nucleotide sequence ID" value="NZ_PGGC01000182.1"/>
</dbReference>
<dbReference type="Pfam" id="PF20284">
    <property type="entry name" value="CTD8"/>
    <property type="match status" value="1"/>
</dbReference>
<organism evidence="3 4">
    <name type="scientific">Aeromonas cavernicola</name>
    <dbReference type="NCBI Taxonomy" id="1006623"/>
    <lineage>
        <taxon>Bacteria</taxon>
        <taxon>Pseudomonadati</taxon>
        <taxon>Pseudomonadota</taxon>
        <taxon>Gammaproteobacteria</taxon>
        <taxon>Aeromonadales</taxon>
        <taxon>Aeromonadaceae</taxon>
        <taxon>Aeromonas</taxon>
    </lineage>
</organism>
<name>A0A2H9U153_9GAMM</name>
<evidence type="ECO:0000313" key="3">
    <source>
        <dbReference type="EMBL" id="PJG57688.1"/>
    </source>
</evidence>
<reference evidence="3 4" key="1">
    <citation type="submission" date="2017-11" db="EMBL/GenBank/DDBJ databases">
        <title>Draft genome sequence of environmental isolate Aeromonas cavernicola sp. nov. MDC 2508.</title>
        <authorList>
            <person name="Colston S.M."/>
            <person name="Navarro A."/>
            <person name="Martinez-Murcia A.J."/>
            <person name="Graf J."/>
        </authorList>
    </citation>
    <scope>NUCLEOTIDE SEQUENCE [LARGE SCALE GENOMIC DNA]</scope>
    <source>
        <strain evidence="3 4">MDC 2508</strain>
    </source>
</reference>